<dbReference type="Proteomes" id="UP001163624">
    <property type="component" value="Chromosome"/>
</dbReference>
<name>A0ABY6ZQA8_9PSED</name>
<evidence type="ECO:0000313" key="1">
    <source>
        <dbReference type="EMBL" id="WAI47089.1"/>
    </source>
</evidence>
<protein>
    <submittedName>
        <fullName evidence="1">Uncharacterized protein</fullName>
    </submittedName>
</protein>
<dbReference type="EMBL" id="CP113432">
    <property type="protein sequence ID" value="WAI47089.1"/>
    <property type="molecule type" value="Genomic_DNA"/>
</dbReference>
<evidence type="ECO:0000313" key="2">
    <source>
        <dbReference type="Proteomes" id="UP001163624"/>
    </source>
</evidence>
<sequence>MKISDLLGDPAHPCWRSAGVRQLNLAAKFRQTAQKWIRDALLSPALLACNESFHDRFRACEITRINESITNIEYFVIFARFHLPWHNGARGTPLDRDSK</sequence>
<organism evidence="1 2">
    <name type="scientific">Pseudomonas triclosanedens</name>
    <dbReference type="NCBI Taxonomy" id="2961893"/>
    <lineage>
        <taxon>Bacteria</taxon>
        <taxon>Pseudomonadati</taxon>
        <taxon>Pseudomonadota</taxon>
        <taxon>Gammaproteobacteria</taxon>
        <taxon>Pseudomonadales</taxon>
        <taxon>Pseudomonadaceae</taxon>
        <taxon>Pseudomonas</taxon>
    </lineage>
</organism>
<accession>A0ABY6ZQA8</accession>
<gene>
    <name evidence="1" type="ORF">OU419_15000</name>
</gene>
<keyword evidence="2" id="KW-1185">Reference proteome</keyword>
<reference evidence="1" key="1">
    <citation type="submission" date="2022-11" db="EMBL/GenBank/DDBJ databases">
        <title>Pseudomonas triclosanedens sp. nov., a triclosan degrader isolated from activated sludge.</title>
        <authorList>
            <person name="Yin Y."/>
            <person name="Lu Z."/>
        </authorList>
    </citation>
    <scope>NUCLEOTIDE SEQUENCE</scope>
    <source>
        <strain evidence="1">ZM23</strain>
    </source>
</reference>
<proteinExistence type="predicted"/>
<dbReference type="RefSeq" id="WP_254476558.1">
    <property type="nucleotide sequence ID" value="NZ_CP113432.1"/>
</dbReference>